<dbReference type="Pfam" id="PF00825">
    <property type="entry name" value="Ribonuclease_P"/>
    <property type="match status" value="1"/>
</dbReference>
<evidence type="ECO:0000256" key="7">
    <source>
        <dbReference type="NCBIfam" id="TIGR00188"/>
    </source>
</evidence>
<reference evidence="8" key="1">
    <citation type="submission" date="2020-04" db="EMBL/GenBank/DDBJ databases">
        <authorList>
            <person name="Zhang T."/>
        </authorList>
    </citation>
    <scope>NUCLEOTIDE SEQUENCE</scope>
    <source>
        <strain evidence="8">HKST-UBA12</strain>
    </source>
</reference>
<accession>A0A955I6C9</accession>
<evidence type="ECO:0000256" key="2">
    <source>
        <dbReference type="ARBA" id="ARBA00022694"/>
    </source>
</evidence>
<protein>
    <recommendedName>
        <fullName evidence="7">Ribonuclease P protein component</fullName>
        <ecNumber evidence="7">3.1.26.5</ecNumber>
    </recommendedName>
</protein>
<evidence type="ECO:0000256" key="1">
    <source>
        <dbReference type="ARBA" id="ARBA00002663"/>
    </source>
</evidence>
<dbReference type="GO" id="GO:0000049">
    <property type="term" value="F:tRNA binding"/>
    <property type="evidence" value="ECO:0007669"/>
    <property type="project" value="InterPro"/>
</dbReference>
<name>A0A955I6C9_9BACT</name>
<dbReference type="Gene3D" id="3.30.230.10">
    <property type="match status" value="1"/>
</dbReference>
<evidence type="ECO:0000256" key="6">
    <source>
        <dbReference type="ARBA" id="ARBA00022884"/>
    </source>
</evidence>
<dbReference type="SUPFAM" id="SSF54211">
    <property type="entry name" value="Ribosomal protein S5 domain 2-like"/>
    <property type="match status" value="1"/>
</dbReference>
<evidence type="ECO:0000313" key="8">
    <source>
        <dbReference type="EMBL" id="MCA9379316.1"/>
    </source>
</evidence>
<proteinExistence type="predicted"/>
<evidence type="ECO:0000313" key="9">
    <source>
        <dbReference type="Proteomes" id="UP000760819"/>
    </source>
</evidence>
<dbReference type="EMBL" id="JAGQLI010000139">
    <property type="protein sequence ID" value="MCA9379316.1"/>
    <property type="molecule type" value="Genomic_DNA"/>
</dbReference>
<dbReference type="GO" id="GO:0008033">
    <property type="term" value="P:tRNA processing"/>
    <property type="evidence" value="ECO:0007669"/>
    <property type="project" value="UniProtKB-KW"/>
</dbReference>
<dbReference type="Proteomes" id="UP000760819">
    <property type="component" value="Unassembled WGS sequence"/>
</dbReference>
<dbReference type="NCBIfam" id="TIGR00188">
    <property type="entry name" value="rnpA"/>
    <property type="match status" value="1"/>
</dbReference>
<dbReference type="EC" id="3.1.26.5" evidence="7"/>
<dbReference type="InterPro" id="IPR020568">
    <property type="entry name" value="Ribosomal_Su5_D2-typ_SF"/>
</dbReference>
<evidence type="ECO:0000256" key="4">
    <source>
        <dbReference type="ARBA" id="ARBA00022759"/>
    </source>
</evidence>
<evidence type="ECO:0000256" key="5">
    <source>
        <dbReference type="ARBA" id="ARBA00022801"/>
    </source>
</evidence>
<keyword evidence="6" id="KW-0694">RNA-binding</keyword>
<keyword evidence="2" id="KW-0819">tRNA processing</keyword>
<dbReference type="InterPro" id="IPR000100">
    <property type="entry name" value="RNase_P"/>
</dbReference>
<sequence length="118" mass="13234">MLPKHLRLPAAEIPTVAQKGRLFTHQFLHIRVWYDESLTAPECAITISTKVDKNATTRNRIKRKLRVGILDLVQQGKLKPAKYLLIAKTTELASADPALVILDTLNNPAFKRTGQKHG</sequence>
<dbReference type="InterPro" id="IPR020539">
    <property type="entry name" value="RNase_P_CS"/>
</dbReference>
<dbReference type="PROSITE" id="PS00648">
    <property type="entry name" value="RIBONUCLEASE_P"/>
    <property type="match status" value="1"/>
</dbReference>
<comment type="caution">
    <text evidence="8">The sequence shown here is derived from an EMBL/GenBank/DDBJ whole genome shotgun (WGS) entry which is preliminary data.</text>
</comment>
<keyword evidence="4" id="KW-0255">Endonuclease</keyword>
<gene>
    <name evidence="8" type="primary">rnpA</name>
    <name evidence="8" type="ORF">KC640_02715</name>
</gene>
<comment type="function">
    <text evidence="1">RNaseP catalyzes the removal of the 5'-leader sequence from pre-tRNA to produce the mature 5'-terminus. It can also cleave other RNA substrates such as 4.5S RNA. The protein component plays an auxiliary but essential role in vivo by binding to the 5'-leader sequence and broadening the substrate specificity of the ribozyme.</text>
</comment>
<keyword evidence="3" id="KW-0540">Nuclease</keyword>
<reference evidence="8" key="2">
    <citation type="journal article" date="2021" name="Microbiome">
        <title>Successional dynamics and alternative stable states in a saline activated sludge microbial community over 9 years.</title>
        <authorList>
            <person name="Wang Y."/>
            <person name="Ye J."/>
            <person name="Ju F."/>
            <person name="Liu L."/>
            <person name="Boyd J.A."/>
            <person name="Deng Y."/>
            <person name="Parks D.H."/>
            <person name="Jiang X."/>
            <person name="Yin X."/>
            <person name="Woodcroft B.J."/>
            <person name="Tyson G.W."/>
            <person name="Hugenholtz P."/>
            <person name="Polz M.F."/>
            <person name="Zhang T."/>
        </authorList>
    </citation>
    <scope>NUCLEOTIDE SEQUENCE</scope>
    <source>
        <strain evidence="8">HKST-UBA12</strain>
    </source>
</reference>
<dbReference type="AlphaFoldDB" id="A0A955I6C9"/>
<dbReference type="InterPro" id="IPR014721">
    <property type="entry name" value="Ribsml_uS5_D2-typ_fold_subgr"/>
</dbReference>
<dbReference type="GO" id="GO:0004526">
    <property type="term" value="F:ribonuclease P activity"/>
    <property type="evidence" value="ECO:0007669"/>
    <property type="project" value="UniProtKB-UniRule"/>
</dbReference>
<organism evidence="8 9">
    <name type="scientific">Candidatus Dojkabacteria bacterium</name>
    <dbReference type="NCBI Taxonomy" id="2099670"/>
    <lineage>
        <taxon>Bacteria</taxon>
        <taxon>Candidatus Dojkabacteria</taxon>
    </lineage>
</organism>
<evidence type="ECO:0000256" key="3">
    <source>
        <dbReference type="ARBA" id="ARBA00022722"/>
    </source>
</evidence>
<keyword evidence="5 8" id="KW-0378">Hydrolase</keyword>